<dbReference type="AlphaFoldDB" id="A0A2T1DM25"/>
<dbReference type="InterPro" id="IPR021787">
    <property type="entry name" value="DUF3352"/>
</dbReference>
<dbReference type="OrthoDB" id="451203at2"/>
<evidence type="ECO:0000256" key="1">
    <source>
        <dbReference type="SAM" id="MobiDB-lite"/>
    </source>
</evidence>
<name>A0A2T1DM25_9CYAN</name>
<feature type="transmembrane region" description="Helical" evidence="2">
    <location>
        <begin position="12"/>
        <end position="35"/>
    </location>
</feature>
<reference evidence="3 4" key="1">
    <citation type="submission" date="2018-02" db="EMBL/GenBank/DDBJ databases">
        <authorList>
            <person name="Cohen D.B."/>
            <person name="Kent A.D."/>
        </authorList>
    </citation>
    <scope>NUCLEOTIDE SEQUENCE [LARGE SCALE GENOMIC DNA]</scope>
    <source>
        <strain evidence="3 4">ULC007</strain>
    </source>
</reference>
<keyword evidence="2" id="KW-0812">Transmembrane</keyword>
<accession>A0A2T1DM25</accession>
<sequence length="595" mass="64139">MKAKTKPRSQKLLLLLTLGASALLIGGGAVTYWLVSRQGRLSVMPVGANVVPQDALMVVSVSTEPSQWERLRSFGTPRSQAAFDQNLAQLRDRFLTSKGLDFQRDVQPWVGKEVTLAFLSPQLGVSVPAPSQPALPANPEPTVMVLPIANPAKAKEILDQSSATKTGRWSVRKYKAVDVREMLGTPAQSVSIAALDTQLVVATTPKAIDRAIDTYKGGKALSGTPGYGNALEQIKAEQSLGSVYVNIPALVNSSSANSNRPVPSQGLMNQLQQNQGLAATATIEPDGIQFKTIWWLTPNSKQRFEGRNTAKIMPSRLPAETLRMASGGDLKQFWQEFTQGASSSLVRYIFPQGLLSNPEKLRQGVKSSVGLDLDQDLLNWMQGEFAIALIPSPQKSSSPSPTSLVFMVQSNDRRSAEKTLKQLDEVMASKYTFKVEDAKVEGQSVVNWSLPTGDISVTHGWLDGDVAFLSLNLGASAAPSFLPKPANSLAENEAFRKTTKTTLEQNNGHFFMDVDRALSLNNFFPLLQLPPMNRMVLEATKSIGVTSAVTSDRTTRYDIFVTLQKGNQPGVLPSPSASPSGGASPLPLPSASPSP</sequence>
<feature type="compositionally biased region" description="Pro residues" evidence="1">
    <location>
        <begin position="586"/>
        <end position="595"/>
    </location>
</feature>
<feature type="region of interest" description="Disordered" evidence="1">
    <location>
        <begin position="566"/>
        <end position="595"/>
    </location>
</feature>
<proteinExistence type="predicted"/>
<keyword evidence="2" id="KW-0472">Membrane</keyword>
<reference evidence="3 4" key="2">
    <citation type="submission" date="2018-03" db="EMBL/GenBank/DDBJ databases">
        <title>The ancient ancestry and fast evolution of plastids.</title>
        <authorList>
            <person name="Moore K.R."/>
            <person name="Magnabosco C."/>
            <person name="Momper L."/>
            <person name="Gold D.A."/>
            <person name="Bosak T."/>
            <person name="Fournier G.P."/>
        </authorList>
    </citation>
    <scope>NUCLEOTIDE SEQUENCE [LARGE SCALE GENOMIC DNA]</scope>
    <source>
        <strain evidence="3 4">ULC007</strain>
    </source>
</reference>
<protein>
    <submittedName>
        <fullName evidence="3">DUF3352 domain-containing protein</fullName>
    </submittedName>
</protein>
<dbReference type="Pfam" id="PF11832">
    <property type="entry name" value="DUF3352"/>
    <property type="match status" value="1"/>
</dbReference>
<dbReference type="STRING" id="1920490.GCA_001895925_01569"/>
<keyword evidence="4" id="KW-1185">Reference proteome</keyword>
<evidence type="ECO:0000256" key="2">
    <source>
        <dbReference type="SAM" id="Phobius"/>
    </source>
</evidence>
<dbReference type="RefSeq" id="WP_073069409.1">
    <property type="nucleotide sequence ID" value="NZ_MPPI01000002.1"/>
</dbReference>
<evidence type="ECO:0000313" key="4">
    <source>
        <dbReference type="Proteomes" id="UP000238634"/>
    </source>
</evidence>
<dbReference type="Proteomes" id="UP000238634">
    <property type="component" value="Unassembled WGS sequence"/>
</dbReference>
<evidence type="ECO:0000313" key="3">
    <source>
        <dbReference type="EMBL" id="PSB21557.1"/>
    </source>
</evidence>
<gene>
    <name evidence="3" type="ORF">C7B65_02950</name>
</gene>
<keyword evidence="2" id="KW-1133">Transmembrane helix</keyword>
<organism evidence="3 4">
    <name type="scientific">Phormidesmis priestleyi ULC007</name>
    <dbReference type="NCBI Taxonomy" id="1920490"/>
    <lineage>
        <taxon>Bacteria</taxon>
        <taxon>Bacillati</taxon>
        <taxon>Cyanobacteriota</taxon>
        <taxon>Cyanophyceae</taxon>
        <taxon>Leptolyngbyales</taxon>
        <taxon>Leptolyngbyaceae</taxon>
        <taxon>Phormidesmis</taxon>
    </lineage>
</organism>
<comment type="caution">
    <text evidence="3">The sequence shown here is derived from an EMBL/GenBank/DDBJ whole genome shotgun (WGS) entry which is preliminary data.</text>
</comment>
<dbReference type="EMBL" id="PVWG01000002">
    <property type="protein sequence ID" value="PSB21557.1"/>
    <property type="molecule type" value="Genomic_DNA"/>
</dbReference>
<feature type="compositionally biased region" description="Low complexity" evidence="1">
    <location>
        <begin position="569"/>
        <end position="585"/>
    </location>
</feature>